<evidence type="ECO:0000256" key="3">
    <source>
        <dbReference type="PROSITE-ProRule" id="PRU00284"/>
    </source>
</evidence>
<evidence type="ECO:0000313" key="8">
    <source>
        <dbReference type="Proteomes" id="UP000612456"/>
    </source>
</evidence>
<dbReference type="Gene3D" id="3.10.580.10">
    <property type="entry name" value="CBS-domain"/>
    <property type="match status" value="1"/>
</dbReference>
<sequence length="380" mass="42253">MTMTYVEALEEPQVVSKSHQVKDQEWLDFIRPAPVVYASHTCQEVIQQFGSEPDCDCVVVCDDANKPRGLVMKRNLTIIQTHRFGRELYYSRSIVKLMDAHPIVIDEHTPPQKLLDLALGRNEKTLYDSVIVTSEERLIGILSVADLLHLSRLMQRLSIESQLRTIHGAESMIRGIDQAVVHVRSASEQGETMSRVMVDLTLQGKKELDKITAAFRSLSENTTKQEEQISELQQRASSISSVSRLIRDLAEQCNLLAVNATIEAARAGEHGRGFAVVANEVRLLANQTKQSADQIHALIRSILESVQQSVALVGEGRAEAASSKANVQAAFDAFEQLFQAAANNSRSAKEIGSLSKKANTQSEYVMCEMKRLVNEIQLDQ</sequence>
<dbReference type="EMBL" id="BMHP01000001">
    <property type="protein sequence ID" value="GGD52657.1"/>
    <property type="molecule type" value="Genomic_DNA"/>
</dbReference>
<dbReference type="SUPFAM" id="SSF54631">
    <property type="entry name" value="CBS-domain pair"/>
    <property type="match status" value="1"/>
</dbReference>
<dbReference type="PRINTS" id="PR00260">
    <property type="entry name" value="CHEMTRNSDUCR"/>
</dbReference>
<dbReference type="GO" id="GO:0004888">
    <property type="term" value="F:transmembrane signaling receptor activity"/>
    <property type="evidence" value="ECO:0007669"/>
    <property type="project" value="InterPro"/>
</dbReference>
<protein>
    <recommendedName>
        <fullName evidence="9">Methyl-accepting chemotaxis protein</fullName>
    </recommendedName>
</protein>
<dbReference type="GO" id="GO:0007165">
    <property type="term" value="P:signal transduction"/>
    <property type="evidence" value="ECO:0007669"/>
    <property type="project" value="UniProtKB-KW"/>
</dbReference>
<keyword evidence="4" id="KW-0129">CBS domain</keyword>
<proteinExistence type="inferred from homology"/>
<keyword evidence="8" id="KW-1185">Reference proteome</keyword>
<name>A0A916YNN7_9BACL</name>
<accession>A0A916YNN7</accession>
<dbReference type="Pfam" id="PF00571">
    <property type="entry name" value="CBS"/>
    <property type="match status" value="1"/>
</dbReference>
<dbReference type="PANTHER" id="PTHR32089:SF112">
    <property type="entry name" value="LYSOZYME-LIKE PROTEIN-RELATED"/>
    <property type="match status" value="1"/>
</dbReference>
<dbReference type="PROSITE" id="PS50111">
    <property type="entry name" value="CHEMOTAXIS_TRANSDUC_2"/>
    <property type="match status" value="1"/>
</dbReference>
<dbReference type="InterPro" id="IPR004090">
    <property type="entry name" value="Chemotax_Me-accpt_rcpt"/>
</dbReference>
<dbReference type="SMART" id="SM00283">
    <property type="entry name" value="MA"/>
    <property type="match status" value="1"/>
</dbReference>
<dbReference type="InterPro" id="IPR004089">
    <property type="entry name" value="MCPsignal_dom"/>
</dbReference>
<dbReference type="Proteomes" id="UP000612456">
    <property type="component" value="Unassembled WGS sequence"/>
</dbReference>
<evidence type="ECO:0000256" key="1">
    <source>
        <dbReference type="ARBA" id="ARBA00023224"/>
    </source>
</evidence>
<dbReference type="GO" id="GO:0016020">
    <property type="term" value="C:membrane"/>
    <property type="evidence" value="ECO:0007669"/>
    <property type="project" value="InterPro"/>
</dbReference>
<dbReference type="SUPFAM" id="SSF58104">
    <property type="entry name" value="Methyl-accepting chemotaxis protein (MCP) signaling domain"/>
    <property type="match status" value="1"/>
</dbReference>
<dbReference type="PROSITE" id="PS51371">
    <property type="entry name" value="CBS"/>
    <property type="match status" value="1"/>
</dbReference>
<keyword evidence="1 3" id="KW-0807">Transducer</keyword>
<gene>
    <name evidence="7" type="ORF">GCM10010911_07780</name>
</gene>
<reference evidence="7" key="1">
    <citation type="journal article" date="2014" name="Int. J. Syst. Evol. Microbiol.">
        <title>Complete genome sequence of Corynebacterium casei LMG S-19264T (=DSM 44701T), isolated from a smear-ripened cheese.</title>
        <authorList>
            <consortium name="US DOE Joint Genome Institute (JGI-PGF)"/>
            <person name="Walter F."/>
            <person name="Albersmeier A."/>
            <person name="Kalinowski J."/>
            <person name="Ruckert C."/>
        </authorList>
    </citation>
    <scope>NUCLEOTIDE SEQUENCE</scope>
    <source>
        <strain evidence="7">CGMCC 1.15178</strain>
    </source>
</reference>
<feature type="domain" description="Methyl-accepting transducer" evidence="5">
    <location>
        <begin position="160"/>
        <end position="373"/>
    </location>
</feature>
<dbReference type="InterPro" id="IPR046342">
    <property type="entry name" value="CBS_dom_sf"/>
</dbReference>
<dbReference type="InterPro" id="IPR000644">
    <property type="entry name" value="CBS_dom"/>
</dbReference>
<evidence type="ECO:0000256" key="2">
    <source>
        <dbReference type="ARBA" id="ARBA00029447"/>
    </source>
</evidence>
<dbReference type="Pfam" id="PF00015">
    <property type="entry name" value="MCPsignal"/>
    <property type="match status" value="1"/>
</dbReference>
<dbReference type="RefSeq" id="WP_188989262.1">
    <property type="nucleotide sequence ID" value="NZ_BMHP01000001.1"/>
</dbReference>
<evidence type="ECO:0000256" key="4">
    <source>
        <dbReference type="PROSITE-ProRule" id="PRU00703"/>
    </source>
</evidence>
<evidence type="ECO:0000259" key="5">
    <source>
        <dbReference type="PROSITE" id="PS50111"/>
    </source>
</evidence>
<dbReference type="GO" id="GO:0006935">
    <property type="term" value="P:chemotaxis"/>
    <property type="evidence" value="ECO:0007669"/>
    <property type="project" value="InterPro"/>
</dbReference>
<evidence type="ECO:0008006" key="9">
    <source>
        <dbReference type="Google" id="ProtNLM"/>
    </source>
</evidence>
<comment type="similarity">
    <text evidence="2">Belongs to the methyl-accepting chemotaxis (MCP) protein family.</text>
</comment>
<evidence type="ECO:0000313" key="7">
    <source>
        <dbReference type="EMBL" id="GGD52657.1"/>
    </source>
</evidence>
<dbReference type="AlphaFoldDB" id="A0A916YNN7"/>
<dbReference type="PANTHER" id="PTHR32089">
    <property type="entry name" value="METHYL-ACCEPTING CHEMOTAXIS PROTEIN MCPB"/>
    <property type="match status" value="1"/>
</dbReference>
<feature type="domain" description="CBS" evidence="6">
    <location>
        <begin position="98"/>
        <end position="159"/>
    </location>
</feature>
<comment type="caution">
    <text evidence="7">The sequence shown here is derived from an EMBL/GenBank/DDBJ whole genome shotgun (WGS) entry which is preliminary data.</text>
</comment>
<evidence type="ECO:0000259" key="6">
    <source>
        <dbReference type="PROSITE" id="PS51371"/>
    </source>
</evidence>
<reference evidence="7" key="2">
    <citation type="submission" date="2020-09" db="EMBL/GenBank/DDBJ databases">
        <authorList>
            <person name="Sun Q."/>
            <person name="Zhou Y."/>
        </authorList>
    </citation>
    <scope>NUCLEOTIDE SEQUENCE</scope>
    <source>
        <strain evidence="7">CGMCC 1.15178</strain>
    </source>
</reference>
<dbReference type="Gene3D" id="1.10.287.950">
    <property type="entry name" value="Methyl-accepting chemotaxis protein"/>
    <property type="match status" value="1"/>
</dbReference>
<organism evidence="7 8">
    <name type="scientific">Paenibacillus nasutitermitis</name>
    <dbReference type="NCBI Taxonomy" id="1652958"/>
    <lineage>
        <taxon>Bacteria</taxon>
        <taxon>Bacillati</taxon>
        <taxon>Bacillota</taxon>
        <taxon>Bacilli</taxon>
        <taxon>Bacillales</taxon>
        <taxon>Paenibacillaceae</taxon>
        <taxon>Paenibacillus</taxon>
    </lineage>
</organism>